<dbReference type="Proteomes" id="UP000596661">
    <property type="component" value="Chromosome 7"/>
</dbReference>
<dbReference type="EnsemblPlants" id="evm.model.07.929">
    <property type="protein sequence ID" value="cds.evm.model.07.929"/>
    <property type="gene ID" value="evm.TU.07.929"/>
</dbReference>
<dbReference type="SUPFAM" id="SSF56672">
    <property type="entry name" value="DNA/RNA polymerases"/>
    <property type="match status" value="1"/>
</dbReference>
<feature type="compositionally biased region" description="Polar residues" evidence="1">
    <location>
        <begin position="74"/>
        <end position="86"/>
    </location>
</feature>
<dbReference type="Pfam" id="PF07727">
    <property type="entry name" value="RVT_2"/>
    <property type="match status" value="1"/>
</dbReference>
<dbReference type="PANTHER" id="PTHR11439:SF467">
    <property type="entry name" value="INTEGRASE CATALYTIC DOMAIN-CONTAINING PROTEIN"/>
    <property type="match status" value="1"/>
</dbReference>
<reference evidence="3" key="1">
    <citation type="submission" date="2018-11" db="EMBL/GenBank/DDBJ databases">
        <authorList>
            <person name="Grassa J C."/>
        </authorList>
    </citation>
    <scope>NUCLEOTIDE SEQUENCE [LARGE SCALE GENOMIC DNA]</scope>
</reference>
<proteinExistence type="predicted"/>
<organism evidence="3 4">
    <name type="scientific">Cannabis sativa</name>
    <name type="common">Hemp</name>
    <name type="synonym">Marijuana</name>
    <dbReference type="NCBI Taxonomy" id="3483"/>
    <lineage>
        <taxon>Eukaryota</taxon>
        <taxon>Viridiplantae</taxon>
        <taxon>Streptophyta</taxon>
        <taxon>Embryophyta</taxon>
        <taxon>Tracheophyta</taxon>
        <taxon>Spermatophyta</taxon>
        <taxon>Magnoliopsida</taxon>
        <taxon>eudicotyledons</taxon>
        <taxon>Gunneridae</taxon>
        <taxon>Pentapetalae</taxon>
        <taxon>rosids</taxon>
        <taxon>fabids</taxon>
        <taxon>Rosales</taxon>
        <taxon>Cannabaceae</taxon>
        <taxon>Cannabis</taxon>
    </lineage>
</organism>
<dbReference type="EMBL" id="UZAU01000650">
    <property type="status" value="NOT_ANNOTATED_CDS"/>
    <property type="molecule type" value="Genomic_DNA"/>
</dbReference>
<feature type="region of interest" description="Disordered" evidence="1">
    <location>
        <begin position="74"/>
        <end position="125"/>
    </location>
</feature>
<feature type="compositionally biased region" description="Polar residues" evidence="1">
    <location>
        <begin position="95"/>
        <end position="109"/>
    </location>
</feature>
<feature type="domain" description="Reverse transcriptase Ty1/copia-type" evidence="2">
    <location>
        <begin position="143"/>
        <end position="238"/>
    </location>
</feature>
<dbReference type="Gramene" id="evm.model.07.929">
    <property type="protein sequence ID" value="cds.evm.model.07.929"/>
    <property type="gene ID" value="evm.TU.07.929"/>
</dbReference>
<dbReference type="PANTHER" id="PTHR11439">
    <property type="entry name" value="GAG-POL-RELATED RETROTRANSPOSON"/>
    <property type="match status" value="1"/>
</dbReference>
<protein>
    <recommendedName>
        <fullName evidence="2">Reverse transcriptase Ty1/copia-type domain-containing protein</fullName>
    </recommendedName>
</protein>
<dbReference type="InterPro" id="IPR043502">
    <property type="entry name" value="DNA/RNA_pol_sf"/>
</dbReference>
<evidence type="ECO:0000259" key="2">
    <source>
        <dbReference type="Pfam" id="PF07727"/>
    </source>
</evidence>
<evidence type="ECO:0000256" key="1">
    <source>
        <dbReference type="SAM" id="MobiDB-lite"/>
    </source>
</evidence>
<keyword evidence="4" id="KW-1185">Reference proteome</keyword>
<evidence type="ECO:0000313" key="3">
    <source>
        <dbReference type="EnsemblPlants" id="cds.evm.model.07.929"/>
    </source>
</evidence>
<evidence type="ECO:0000313" key="4">
    <source>
        <dbReference type="Proteomes" id="UP000596661"/>
    </source>
</evidence>
<reference evidence="3" key="2">
    <citation type="submission" date="2021-03" db="UniProtKB">
        <authorList>
            <consortium name="EnsemblPlants"/>
        </authorList>
    </citation>
    <scope>IDENTIFICATION</scope>
</reference>
<dbReference type="AlphaFoldDB" id="A0A803Q722"/>
<name>A0A803Q722_CANSA</name>
<accession>A0A803Q722</accession>
<dbReference type="InterPro" id="IPR013103">
    <property type="entry name" value="RVT_2"/>
</dbReference>
<sequence length="322" mass="35860">MLATASSVNDPQWYLDSGASHHVTVNATALTDKIDYKGKGKLTVAFIIPTVTPPDHSSQFQFGSLDFHSDSPINTIFESSPLQQPNDPHDAHLTATENPGATTTATPSFDNEAPATPTPKIPTREIPYPPPPLPQGHPMQTRSNSDIYKKVFLGSLLLVLVYVDDFLIIGGDSHTISKLITYLHNKFSLKSLGYVSYFLGFEAYRNASGIYLIQSKYAADLLNRTNFEDAKECNTPMILANKLSQDDSPNFDKPEIYRSSIGALQYLTLTRPDIAYSVNKLSQYLKFPTVNQWNARKRILRYIIGTPHLGLHFRPSTLLNIE</sequence>